<keyword evidence="2" id="KW-0732">Signal</keyword>
<dbReference type="PANTHER" id="PTHR14905:SF7">
    <property type="entry name" value="VON WILLEBRAND FACTOR A DOMAIN-CONTAINING PROTEIN 7"/>
    <property type="match status" value="1"/>
</dbReference>
<protein>
    <recommendedName>
        <fullName evidence="5">Het-C-domain-containing protein</fullName>
    </recommendedName>
</protein>
<feature type="chain" id="PRO_5002176142" description="Het-C-domain-containing protein" evidence="2">
    <location>
        <begin position="21"/>
        <end position="784"/>
    </location>
</feature>
<dbReference type="InterPro" id="IPR010816">
    <property type="entry name" value="Het-C"/>
</dbReference>
<keyword evidence="4" id="KW-1185">Reference proteome</keyword>
<dbReference type="Pfam" id="PF07217">
    <property type="entry name" value="Het-C"/>
    <property type="match status" value="1"/>
</dbReference>
<dbReference type="Proteomes" id="UP000054166">
    <property type="component" value="Unassembled WGS sequence"/>
</dbReference>
<dbReference type="AlphaFoldDB" id="A0A0C3CNW4"/>
<feature type="compositionally biased region" description="Pro residues" evidence="1">
    <location>
        <begin position="741"/>
        <end position="773"/>
    </location>
</feature>
<feature type="compositionally biased region" description="Pro residues" evidence="1">
    <location>
        <begin position="673"/>
        <end position="683"/>
    </location>
</feature>
<dbReference type="PANTHER" id="PTHR14905">
    <property type="entry name" value="NG37"/>
    <property type="match status" value="1"/>
</dbReference>
<sequence length="784" mass="84518">MPTNTQYLFLAVIFFAVCLSGNEVCAFGAGNIPSFAYVEGRAFRHGDIEDTLAELAKKGAGGFALSSLMGKSKFSGLDIKRVYFGNWLRDYSQAVDIAGLKKLPLQTIINLCMALGFLAHGYATNEFEVTAERLGVYLPTEHIDNPKGYGEGEDARKYHPQLRGPVDPMELHIDPRTGMKNYIANETGNWDTSKALVRRTFERCIRLGRQNRNTNQKQDLYEAYRLLGQGLHTLEDFSAHSNFCELVLVSMGHAEVFVHVGDHVRLQAPNGKYVAPLVTGSFGSSDFIHSLLGEATDHISEASVDDLNRAIDNARSRSRSGPGSVGSNPGDVLRDLLFKLPGSTGGEMTREMEGIERIRAGPSQGGKRPEDMNPQELHAVLWQVLSFRDSVVKKIEMTIEKIPGLGPLINKLMDSISVFVFTTLEPFLKPIMKTATAALSSASGEVINNNDQYEVFNDPRASDPTHSFLSKDHFNLILNEPAGNLAKIILTHTVGLITRAWDDASIDVHHTTEEILECLFHPAFHNSKSKVQREMLAYMRQWAQGLKNQHDVLRRLTKQAVRNHENIRHAGEGGPPETQGSYAYTQGIQMQHNIESYVSSVPVIGQAQHFLGQSSGGPSREMLGGQKPGADPTPAAHGYNSPGSQPPPPAPSGEAASFYPPPGSVPGSSSTFSPPPGPPPSFPEAPGGYAPPGGYPPPAGSYGSPGGYAPNYSSSGPSFPDYRPTGGYDSGFTPPLGGPGFPGPTPYSAPPGPPPGFPPPPGPPGQGGYPPPGSYNQPYGGGRW</sequence>
<evidence type="ECO:0000256" key="1">
    <source>
        <dbReference type="SAM" id="MobiDB-lite"/>
    </source>
</evidence>
<dbReference type="HOGENOM" id="CLU_010063_2_1_1"/>
<feature type="compositionally biased region" description="Low complexity" evidence="1">
    <location>
        <begin position="707"/>
        <end position="718"/>
    </location>
</feature>
<dbReference type="OrthoDB" id="2506204at2759"/>
<organism evidence="3 4">
    <name type="scientific">Piloderma croceum (strain F 1598)</name>
    <dbReference type="NCBI Taxonomy" id="765440"/>
    <lineage>
        <taxon>Eukaryota</taxon>
        <taxon>Fungi</taxon>
        <taxon>Dikarya</taxon>
        <taxon>Basidiomycota</taxon>
        <taxon>Agaricomycotina</taxon>
        <taxon>Agaricomycetes</taxon>
        <taxon>Agaricomycetidae</taxon>
        <taxon>Atheliales</taxon>
        <taxon>Atheliaceae</taxon>
        <taxon>Piloderma</taxon>
    </lineage>
</organism>
<dbReference type="InParanoid" id="A0A0C3CNW4"/>
<evidence type="ECO:0000313" key="4">
    <source>
        <dbReference type="Proteomes" id="UP000054166"/>
    </source>
</evidence>
<reference evidence="3 4" key="1">
    <citation type="submission" date="2014-04" db="EMBL/GenBank/DDBJ databases">
        <authorList>
            <consortium name="DOE Joint Genome Institute"/>
            <person name="Kuo A."/>
            <person name="Tarkka M."/>
            <person name="Buscot F."/>
            <person name="Kohler A."/>
            <person name="Nagy L.G."/>
            <person name="Floudas D."/>
            <person name="Copeland A."/>
            <person name="Barry K.W."/>
            <person name="Cichocki N."/>
            <person name="Veneault-Fourrey C."/>
            <person name="LaButti K."/>
            <person name="Lindquist E.A."/>
            <person name="Lipzen A."/>
            <person name="Lundell T."/>
            <person name="Morin E."/>
            <person name="Murat C."/>
            <person name="Sun H."/>
            <person name="Tunlid A."/>
            <person name="Henrissat B."/>
            <person name="Grigoriev I.V."/>
            <person name="Hibbett D.S."/>
            <person name="Martin F."/>
            <person name="Nordberg H.P."/>
            <person name="Cantor M.N."/>
            <person name="Hua S.X."/>
        </authorList>
    </citation>
    <scope>NUCLEOTIDE SEQUENCE [LARGE SCALE GENOMIC DNA]</scope>
    <source>
        <strain evidence="3 4">F 1598</strain>
    </source>
</reference>
<gene>
    <name evidence="3" type="ORF">PILCRDRAFT_810700</name>
</gene>
<dbReference type="EMBL" id="KN832971">
    <property type="protein sequence ID" value="KIM91427.1"/>
    <property type="molecule type" value="Genomic_DNA"/>
</dbReference>
<name>A0A0C3CNW4_PILCF</name>
<evidence type="ECO:0000256" key="2">
    <source>
        <dbReference type="SAM" id="SignalP"/>
    </source>
</evidence>
<reference evidence="4" key="2">
    <citation type="submission" date="2015-01" db="EMBL/GenBank/DDBJ databases">
        <title>Evolutionary Origins and Diversification of the Mycorrhizal Mutualists.</title>
        <authorList>
            <consortium name="DOE Joint Genome Institute"/>
            <consortium name="Mycorrhizal Genomics Consortium"/>
            <person name="Kohler A."/>
            <person name="Kuo A."/>
            <person name="Nagy L.G."/>
            <person name="Floudas D."/>
            <person name="Copeland A."/>
            <person name="Barry K.W."/>
            <person name="Cichocki N."/>
            <person name="Veneault-Fourrey C."/>
            <person name="LaButti K."/>
            <person name="Lindquist E.A."/>
            <person name="Lipzen A."/>
            <person name="Lundell T."/>
            <person name="Morin E."/>
            <person name="Murat C."/>
            <person name="Riley R."/>
            <person name="Ohm R."/>
            <person name="Sun H."/>
            <person name="Tunlid A."/>
            <person name="Henrissat B."/>
            <person name="Grigoriev I.V."/>
            <person name="Hibbett D.S."/>
            <person name="Martin F."/>
        </authorList>
    </citation>
    <scope>NUCLEOTIDE SEQUENCE [LARGE SCALE GENOMIC DNA]</scope>
    <source>
        <strain evidence="4">F 1598</strain>
    </source>
</reference>
<dbReference type="STRING" id="765440.A0A0C3CNW4"/>
<evidence type="ECO:0000313" key="3">
    <source>
        <dbReference type="EMBL" id="KIM91427.1"/>
    </source>
</evidence>
<dbReference type="InterPro" id="IPR052577">
    <property type="entry name" value="VWA7"/>
</dbReference>
<accession>A0A0C3CNW4</accession>
<evidence type="ECO:0008006" key="5">
    <source>
        <dbReference type="Google" id="ProtNLM"/>
    </source>
</evidence>
<feature type="region of interest" description="Disordered" evidence="1">
    <location>
        <begin position="610"/>
        <end position="784"/>
    </location>
</feature>
<feature type="signal peptide" evidence="2">
    <location>
        <begin position="1"/>
        <end position="20"/>
    </location>
</feature>
<proteinExistence type="predicted"/>
<feature type="region of interest" description="Disordered" evidence="1">
    <location>
        <begin position="313"/>
        <end position="332"/>
    </location>
</feature>